<dbReference type="OrthoDB" id="5370059at2759"/>
<feature type="repeat" description="RCC1" evidence="1">
    <location>
        <begin position="214"/>
        <end position="273"/>
    </location>
</feature>
<evidence type="ECO:0008006" key="4">
    <source>
        <dbReference type="Google" id="ProtNLM"/>
    </source>
</evidence>
<proteinExistence type="predicted"/>
<keyword evidence="3" id="KW-1185">Reference proteome</keyword>
<dbReference type="Pfam" id="PF00415">
    <property type="entry name" value="RCC1"/>
    <property type="match status" value="2"/>
</dbReference>
<dbReference type="PANTHER" id="PTHR46849:SF1">
    <property type="entry name" value="RCC1 DOMAIN-CONTAINING PROTEIN 1"/>
    <property type="match status" value="1"/>
</dbReference>
<dbReference type="InterPro" id="IPR052830">
    <property type="entry name" value="RCC1_domain-containing"/>
</dbReference>
<evidence type="ECO:0000256" key="1">
    <source>
        <dbReference type="PROSITE-ProRule" id="PRU00235"/>
    </source>
</evidence>
<dbReference type="Gene3D" id="2.130.10.30">
    <property type="entry name" value="Regulator of chromosome condensation 1/beta-lactamase-inhibitor protein II"/>
    <property type="match status" value="1"/>
</dbReference>
<dbReference type="Proteomes" id="UP001153712">
    <property type="component" value="Chromosome 2"/>
</dbReference>
<feature type="repeat" description="RCC1" evidence="1">
    <location>
        <begin position="162"/>
        <end position="213"/>
    </location>
</feature>
<gene>
    <name evidence="2" type="ORF">PHYEVI_LOCUS5718</name>
</gene>
<accession>A0A9N9XM37</accession>
<dbReference type="EMBL" id="OU900095">
    <property type="protein sequence ID" value="CAG9859344.1"/>
    <property type="molecule type" value="Genomic_DNA"/>
</dbReference>
<reference evidence="2" key="1">
    <citation type="submission" date="2022-01" db="EMBL/GenBank/DDBJ databases">
        <authorList>
            <person name="King R."/>
        </authorList>
    </citation>
    <scope>NUCLEOTIDE SEQUENCE</scope>
</reference>
<dbReference type="SUPFAM" id="SSF50985">
    <property type="entry name" value="RCC1/BLIP-II"/>
    <property type="match status" value="1"/>
</dbReference>
<evidence type="ECO:0000313" key="2">
    <source>
        <dbReference type="EMBL" id="CAG9859344.1"/>
    </source>
</evidence>
<dbReference type="PRINTS" id="PR00633">
    <property type="entry name" value="RCCNDNSATION"/>
</dbReference>
<dbReference type="AlphaFoldDB" id="A0A9N9XM37"/>
<protein>
    <recommendedName>
        <fullName evidence="4">RCC1 domain-containing protein 1</fullName>
    </recommendedName>
</protein>
<dbReference type="InterPro" id="IPR000408">
    <property type="entry name" value="Reg_chr_condens"/>
</dbReference>
<dbReference type="PANTHER" id="PTHR46849">
    <property type="entry name" value="RCC1 DOMAIN-CONTAINING PROTEIN 1"/>
    <property type="match status" value="1"/>
</dbReference>
<dbReference type="PROSITE" id="PS50012">
    <property type="entry name" value="RCC1_3"/>
    <property type="match status" value="2"/>
</dbReference>
<organism evidence="2 3">
    <name type="scientific">Phyllotreta striolata</name>
    <name type="common">Striped flea beetle</name>
    <name type="synonym">Crioceris striolata</name>
    <dbReference type="NCBI Taxonomy" id="444603"/>
    <lineage>
        <taxon>Eukaryota</taxon>
        <taxon>Metazoa</taxon>
        <taxon>Ecdysozoa</taxon>
        <taxon>Arthropoda</taxon>
        <taxon>Hexapoda</taxon>
        <taxon>Insecta</taxon>
        <taxon>Pterygota</taxon>
        <taxon>Neoptera</taxon>
        <taxon>Endopterygota</taxon>
        <taxon>Coleoptera</taxon>
        <taxon>Polyphaga</taxon>
        <taxon>Cucujiformia</taxon>
        <taxon>Chrysomeloidea</taxon>
        <taxon>Chrysomelidae</taxon>
        <taxon>Galerucinae</taxon>
        <taxon>Alticini</taxon>
        <taxon>Phyllotreta</taxon>
    </lineage>
</organism>
<sequence length="324" mass="36269">MKLYCNGFNLFRQLNINTPVLQGFSKAFEFEVIKQVCINHSYTVIITNTDCLVFYKEGICNINSVVEKKLVLLASNDDELIFTDDSGILYSSCLSNFSNIKTLFSSELGNSIINIASGSKLIVAYFSDGSIYKLPQKLSFRSNDVVDIKCGKEHCLLLDKTGNVYSFGKGSRGQLGHGKLEEEPEPRLIECLAGIRIEKISAGGWHSCALSHEGDLYVWGWNSNGQLGLGKEEIDKHFVAVMASPAVVDFLEESWNATMVACGSRHTIILFDNNQLYGCGWNKYHQLNETDRENYHTLTHLHDFEDETVLGLHCGPWNSAVRCK</sequence>
<dbReference type="InterPro" id="IPR009091">
    <property type="entry name" value="RCC1/BLIP-II"/>
</dbReference>
<evidence type="ECO:0000313" key="3">
    <source>
        <dbReference type="Proteomes" id="UP001153712"/>
    </source>
</evidence>
<name>A0A9N9XM37_PHYSR</name>